<protein>
    <recommendedName>
        <fullName evidence="7">Reverse transcriptase RNase H-like domain-containing protein</fullName>
    </recommendedName>
</protein>
<keyword evidence="5" id="KW-0378">Hydrolase</keyword>
<evidence type="ECO:0000313" key="8">
    <source>
        <dbReference type="EMBL" id="CAC5403372.1"/>
    </source>
</evidence>
<name>A0A6J8D7S6_MYTCO</name>
<evidence type="ECO:0000256" key="3">
    <source>
        <dbReference type="ARBA" id="ARBA00022722"/>
    </source>
</evidence>
<gene>
    <name evidence="8" type="ORF">MCOR_37271</name>
</gene>
<dbReference type="InterPro" id="IPR043502">
    <property type="entry name" value="DNA/RNA_pol_sf"/>
</dbReference>
<dbReference type="InterPro" id="IPR050951">
    <property type="entry name" value="Retrovirus_Pol_polyprotein"/>
</dbReference>
<evidence type="ECO:0000256" key="4">
    <source>
        <dbReference type="ARBA" id="ARBA00022759"/>
    </source>
</evidence>
<evidence type="ECO:0000256" key="5">
    <source>
        <dbReference type="ARBA" id="ARBA00022801"/>
    </source>
</evidence>
<keyword evidence="2" id="KW-0548">Nucleotidyltransferase</keyword>
<sequence>MPFGLCCAAQTFERLMETILAGLQWETCLVYIDDIIVFGKTLDGMLDNLRQVFDKAEGKEVHVVYHQVGAVLSQKSDEGLKHVVAYASRTLSKSERKYCVTRKELLAVVCFVKHFKPHLYGRKFTVRTDHGSLKWLFNFKNPEGQIARCIETLGSFEMQIQHRPGVQHRNADALSRIPCKQCGYHSGLEKETVTTETEDQHDTVNAITRFDGSNDKDDDSEHHNLSLKEIQENDHDLKIVTEWVKKINVLITKILLIRDFSSDHFGINGTT</sequence>
<dbReference type="OrthoDB" id="116078at2759"/>
<dbReference type="Proteomes" id="UP000507470">
    <property type="component" value="Unassembled WGS sequence"/>
</dbReference>
<feature type="domain" description="Reverse transcriptase RNase H-like" evidence="7">
    <location>
        <begin position="66"/>
        <end position="156"/>
    </location>
</feature>
<dbReference type="GO" id="GO:0003964">
    <property type="term" value="F:RNA-directed DNA polymerase activity"/>
    <property type="evidence" value="ECO:0007669"/>
    <property type="project" value="UniProtKB-KW"/>
</dbReference>
<keyword evidence="9" id="KW-1185">Reference proteome</keyword>
<evidence type="ECO:0000256" key="2">
    <source>
        <dbReference type="ARBA" id="ARBA00022695"/>
    </source>
</evidence>
<proteinExistence type="predicted"/>
<accession>A0A6J8D7S6</accession>
<dbReference type="AlphaFoldDB" id="A0A6J8D7S6"/>
<evidence type="ECO:0000313" key="9">
    <source>
        <dbReference type="Proteomes" id="UP000507470"/>
    </source>
</evidence>
<keyword evidence="3" id="KW-0540">Nuclease</keyword>
<dbReference type="GO" id="GO:0016787">
    <property type="term" value="F:hydrolase activity"/>
    <property type="evidence" value="ECO:0007669"/>
    <property type="project" value="UniProtKB-KW"/>
</dbReference>
<dbReference type="SUPFAM" id="SSF56672">
    <property type="entry name" value="DNA/RNA polymerases"/>
    <property type="match status" value="1"/>
</dbReference>
<organism evidence="8 9">
    <name type="scientific">Mytilus coruscus</name>
    <name type="common">Sea mussel</name>
    <dbReference type="NCBI Taxonomy" id="42192"/>
    <lineage>
        <taxon>Eukaryota</taxon>
        <taxon>Metazoa</taxon>
        <taxon>Spiralia</taxon>
        <taxon>Lophotrochozoa</taxon>
        <taxon>Mollusca</taxon>
        <taxon>Bivalvia</taxon>
        <taxon>Autobranchia</taxon>
        <taxon>Pteriomorphia</taxon>
        <taxon>Mytilida</taxon>
        <taxon>Mytiloidea</taxon>
        <taxon>Mytilidae</taxon>
        <taxon>Mytilinae</taxon>
        <taxon>Mytilus</taxon>
    </lineage>
</organism>
<dbReference type="GO" id="GO:0004519">
    <property type="term" value="F:endonuclease activity"/>
    <property type="evidence" value="ECO:0007669"/>
    <property type="project" value="UniProtKB-KW"/>
</dbReference>
<dbReference type="EMBL" id="CACVKT020006746">
    <property type="protein sequence ID" value="CAC5403372.1"/>
    <property type="molecule type" value="Genomic_DNA"/>
</dbReference>
<dbReference type="InterPro" id="IPR043128">
    <property type="entry name" value="Rev_trsase/Diguanyl_cyclase"/>
</dbReference>
<dbReference type="InterPro" id="IPR041373">
    <property type="entry name" value="RT_RNaseH"/>
</dbReference>
<dbReference type="Pfam" id="PF17917">
    <property type="entry name" value="RT_RNaseH"/>
    <property type="match status" value="1"/>
</dbReference>
<evidence type="ECO:0000256" key="1">
    <source>
        <dbReference type="ARBA" id="ARBA00022679"/>
    </source>
</evidence>
<keyword evidence="6" id="KW-0695">RNA-directed DNA polymerase</keyword>
<dbReference type="FunFam" id="3.10.20.370:FF:000001">
    <property type="entry name" value="Retrovirus-related Pol polyprotein from transposon 17.6-like protein"/>
    <property type="match status" value="1"/>
</dbReference>
<evidence type="ECO:0000256" key="6">
    <source>
        <dbReference type="ARBA" id="ARBA00022918"/>
    </source>
</evidence>
<dbReference type="CDD" id="cd09274">
    <property type="entry name" value="RNase_HI_RT_Ty3"/>
    <property type="match status" value="1"/>
</dbReference>
<dbReference type="Gene3D" id="3.30.70.270">
    <property type="match status" value="1"/>
</dbReference>
<dbReference type="PANTHER" id="PTHR37984">
    <property type="entry name" value="PROTEIN CBG26694"/>
    <property type="match status" value="1"/>
</dbReference>
<dbReference type="PANTHER" id="PTHR37984:SF5">
    <property type="entry name" value="PROTEIN NYNRIN-LIKE"/>
    <property type="match status" value="1"/>
</dbReference>
<evidence type="ECO:0000259" key="7">
    <source>
        <dbReference type="Pfam" id="PF17917"/>
    </source>
</evidence>
<reference evidence="8 9" key="1">
    <citation type="submission" date="2020-06" db="EMBL/GenBank/DDBJ databases">
        <authorList>
            <person name="Li R."/>
            <person name="Bekaert M."/>
        </authorList>
    </citation>
    <scope>NUCLEOTIDE SEQUENCE [LARGE SCALE GENOMIC DNA]</scope>
    <source>
        <strain evidence="9">wild</strain>
    </source>
</reference>
<keyword evidence="4" id="KW-0255">Endonuclease</keyword>
<keyword evidence="1" id="KW-0808">Transferase</keyword>